<reference evidence="1 2" key="1">
    <citation type="submission" date="2019-08" db="EMBL/GenBank/DDBJ databases">
        <title>Whole genome sequencing of chitin degrading bacteria Chitinophaga pinensis YS16.</title>
        <authorList>
            <person name="Singh R.P."/>
            <person name="Manchanda G."/>
            <person name="Maurya I.K."/>
            <person name="Joshi N.K."/>
            <person name="Srivastava A.K."/>
        </authorList>
    </citation>
    <scope>NUCLEOTIDE SEQUENCE [LARGE SCALE GENOMIC DNA]</scope>
    <source>
        <strain evidence="1 2">YS-16</strain>
    </source>
</reference>
<dbReference type="RefSeq" id="WP_146307667.1">
    <property type="nucleotide sequence ID" value="NZ_VOHS01000043.1"/>
</dbReference>
<evidence type="ECO:0000313" key="2">
    <source>
        <dbReference type="Proteomes" id="UP000318815"/>
    </source>
</evidence>
<accession>A0A5C6LNB3</accession>
<dbReference type="AlphaFoldDB" id="A0A5C6LNB3"/>
<dbReference type="Proteomes" id="UP000318815">
    <property type="component" value="Unassembled WGS sequence"/>
</dbReference>
<gene>
    <name evidence="1" type="ORF">FEF09_25115</name>
</gene>
<sequence length="99" mass="11151">MLIETKKGSKNTSHIYFNAYGGVQQLRKKLKMLDTPDFIALNTEAYKNAGQASPWAAPHSIHCILTGRMRCSVQDLYRVMILLLPGGVKAYLSPKWELL</sequence>
<organism evidence="1 2">
    <name type="scientific">Chitinophaga pinensis</name>
    <dbReference type="NCBI Taxonomy" id="79329"/>
    <lineage>
        <taxon>Bacteria</taxon>
        <taxon>Pseudomonadati</taxon>
        <taxon>Bacteroidota</taxon>
        <taxon>Chitinophagia</taxon>
        <taxon>Chitinophagales</taxon>
        <taxon>Chitinophagaceae</taxon>
        <taxon>Chitinophaga</taxon>
    </lineage>
</organism>
<keyword evidence="2" id="KW-1185">Reference proteome</keyword>
<evidence type="ECO:0000313" key="1">
    <source>
        <dbReference type="EMBL" id="TWV95080.1"/>
    </source>
</evidence>
<dbReference type="EMBL" id="VOHS01000043">
    <property type="protein sequence ID" value="TWV95080.1"/>
    <property type="molecule type" value="Genomic_DNA"/>
</dbReference>
<protein>
    <submittedName>
        <fullName evidence="1">Uncharacterized protein</fullName>
    </submittedName>
</protein>
<comment type="caution">
    <text evidence="1">The sequence shown here is derived from an EMBL/GenBank/DDBJ whole genome shotgun (WGS) entry which is preliminary data.</text>
</comment>
<proteinExistence type="predicted"/>
<name>A0A5C6LNB3_9BACT</name>